<comment type="subcellular location">
    <subcellularLocation>
        <location evidence="2">Cell membrane</location>
        <topology evidence="2">Multi-pass membrane protein</topology>
    </subcellularLocation>
</comment>
<keyword evidence="2 3" id="KW-0472">Membrane</keyword>
<protein>
    <recommendedName>
        <fullName evidence="2">Biotin transporter</fullName>
    </recommendedName>
</protein>
<comment type="similarity">
    <text evidence="1 2">Belongs to the BioY family.</text>
</comment>
<evidence type="ECO:0000256" key="3">
    <source>
        <dbReference type="SAM" id="Phobius"/>
    </source>
</evidence>
<dbReference type="PANTHER" id="PTHR34295">
    <property type="entry name" value="BIOTIN TRANSPORTER BIOY"/>
    <property type="match status" value="1"/>
</dbReference>
<keyword evidence="2" id="KW-1003">Cell membrane</keyword>
<proteinExistence type="inferred from homology"/>
<dbReference type="InterPro" id="IPR003784">
    <property type="entry name" value="BioY"/>
</dbReference>
<feature type="transmembrane region" description="Helical" evidence="3">
    <location>
        <begin position="135"/>
        <end position="155"/>
    </location>
</feature>
<keyword evidence="3" id="KW-1133">Transmembrane helix</keyword>
<evidence type="ECO:0000313" key="5">
    <source>
        <dbReference type="Proteomes" id="UP001597260"/>
    </source>
</evidence>
<evidence type="ECO:0000256" key="2">
    <source>
        <dbReference type="PIRNR" id="PIRNR016661"/>
    </source>
</evidence>
<dbReference type="PANTHER" id="PTHR34295:SF1">
    <property type="entry name" value="BIOTIN TRANSPORTER BIOY"/>
    <property type="match status" value="1"/>
</dbReference>
<gene>
    <name evidence="4" type="ORF">ACFQ4H_24545</name>
</gene>
<accession>A0ABW3YJ72</accession>
<evidence type="ECO:0000256" key="1">
    <source>
        <dbReference type="ARBA" id="ARBA00010692"/>
    </source>
</evidence>
<name>A0ABW3YJ72_9ACTN</name>
<sequence length="208" mass="20589">MANGVLGAAMPGRTQGVLADVWGRSVARDVVLVVGAATLVGAAAQVALPLPGSPVPVTGQTFAVLVAGAALGPVRGAAGMLLYVVAGSLGVPWFAGGTAGLGTATLGYSLGFVLAAALVGRLAAAGADRKPWRTLGLMAVGNALIYLVGVPWLAIVTGTDLPGALALGLVPFLIGDAAKALLAAGLLPSAWRLMHRLTGQSADDQRVR</sequence>
<feature type="transmembrane region" description="Helical" evidence="3">
    <location>
        <begin position="30"/>
        <end position="50"/>
    </location>
</feature>
<evidence type="ECO:0000313" key="4">
    <source>
        <dbReference type="EMBL" id="MFD1324259.1"/>
    </source>
</evidence>
<keyword evidence="2" id="KW-0813">Transport</keyword>
<feature type="transmembrane region" description="Helical" evidence="3">
    <location>
        <begin position="106"/>
        <end position="123"/>
    </location>
</feature>
<dbReference type="PIRSF" id="PIRSF016661">
    <property type="entry name" value="BioY"/>
    <property type="match status" value="1"/>
</dbReference>
<dbReference type="Proteomes" id="UP001597260">
    <property type="component" value="Unassembled WGS sequence"/>
</dbReference>
<comment type="caution">
    <text evidence="4">The sequence shown here is derived from an EMBL/GenBank/DDBJ whole genome shotgun (WGS) entry which is preliminary data.</text>
</comment>
<dbReference type="RefSeq" id="WP_377574601.1">
    <property type="nucleotide sequence ID" value="NZ_JBHTMP010000045.1"/>
</dbReference>
<dbReference type="Pfam" id="PF02632">
    <property type="entry name" value="BioY"/>
    <property type="match status" value="1"/>
</dbReference>
<dbReference type="Gene3D" id="1.10.1760.20">
    <property type="match status" value="1"/>
</dbReference>
<dbReference type="EMBL" id="JBHTMP010000045">
    <property type="protein sequence ID" value="MFD1324259.1"/>
    <property type="molecule type" value="Genomic_DNA"/>
</dbReference>
<feature type="transmembrane region" description="Helical" evidence="3">
    <location>
        <begin position="62"/>
        <end position="86"/>
    </location>
</feature>
<organism evidence="4 5">
    <name type="scientific">Micromonospora sonneratiae</name>
    <dbReference type="NCBI Taxonomy" id="1184706"/>
    <lineage>
        <taxon>Bacteria</taxon>
        <taxon>Bacillati</taxon>
        <taxon>Actinomycetota</taxon>
        <taxon>Actinomycetes</taxon>
        <taxon>Micromonosporales</taxon>
        <taxon>Micromonosporaceae</taxon>
        <taxon>Micromonospora</taxon>
    </lineage>
</organism>
<feature type="transmembrane region" description="Helical" evidence="3">
    <location>
        <begin position="161"/>
        <end position="187"/>
    </location>
</feature>
<reference evidence="5" key="1">
    <citation type="journal article" date="2019" name="Int. J. Syst. Evol. Microbiol.">
        <title>The Global Catalogue of Microorganisms (GCM) 10K type strain sequencing project: providing services to taxonomists for standard genome sequencing and annotation.</title>
        <authorList>
            <consortium name="The Broad Institute Genomics Platform"/>
            <consortium name="The Broad Institute Genome Sequencing Center for Infectious Disease"/>
            <person name="Wu L."/>
            <person name="Ma J."/>
        </authorList>
    </citation>
    <scope>NUCLEOTIDE SEQUENCE [LARGE SCALE GENOMIC DNA]</scope>
    <source>
        <strain evidence="5">JCM 31037</strain>
    </source>
</reference>
<keyword evidence="5" id="KW-1185">Reference proteome</keyword>
<keyword evidence="3" id="KW-0812">Transmembrane</keyword>